<keyword evidence="5 12" id="KW-0274">FAD</keyword>
<evidence type="ECO:0000313" key="18">
    <source>
        <dbReference type="EMBL" id="PKD18511.1"/>
    </source>
</evidence>
<feature type="binding site" evidence="12">
    <location>
        <begin position="318"/>
        <end position="321"/>
    </location>
    <ligand>
        <name>FAD</name>
        <dbReference type="ChEBI" id="CHEBI:57692"/>
    </ligand>
</feature>
<keyword evidence="6 14" id="KW-0560">Oxidoreductase</keyword>
<dbReference type="Gene3D" id="3.30.390.30">
    <property type="match status" value="1"/>
</dbReference>
<dbReference type="Pfam" id="PF07992">
    <property type="entry name" value="Pyr_redox_2"/>
    <property type="match status" value="1"/>
</dbReference>
<dbReference type="Gene3D" id="3.50.50.60">
    <property type="entry name" value="FAD/NAD(P)-binding domain"/>
    <property type="match status" value="2"/>
</dbReference>
<name>A0A2N0TUW4_9FLAO</name>
<evidence type="ECO:0000256" key="11">
    <source>
        <dbReference type="PIRSR" id="PIRSR000350-2"/>
    </source>
</evidence>
<comment type="similarity">
    <text evidence="1 14">Belongs to the class-I pyridine nucleotide-disulfide oxidoreductase family.</text>
</comment>
<dbReference type="InterPro" id="IPR012999">
    <property type="entry name" value="Pyr_OxRdtase_I_AS"/>
</dbReference>
<evidence type="ECO:0000256" key="13">
    <source>
        <dbReference type="PIRSR" id="PIRSR000350-4"/>
    </source>
</evidence>
<dbReference type="SUPFAM" id="SSF51905">
    <property type="entry name" value="FAD/NAD(P)-binding domain"/>
    <property type="match status" value="1"/>
</dbReference>
<evidence type="ECO:0000256" key="6">
    <source>
        <dbReference type="ARBA" id="ARBA00023002"/>
    </source>
</evidence>
<dbReference type="Proteomes" id="UP000176009">
    <property type="component" value="Unassembled WGS sequence"/>
</dbReference>
<dbReference type="InterPro" id="IPR004099">
    <property type="entry name" value="Pyr_nucl-diS_OxRdtase_dimer"/>
</dbReference>
<feature type="binding site" evidence="12">
    <location>
        <begin position="146"/>
        <end position="148"/>
    </location>
    <ligand>
        <name>FAD</name>
        <dbReference type="ChEBI" id="CHEBI:57692"/>
    </ligand>
</feature>
<feature type="domain" description="Pyridine nucleotide-disulphide oxidoreductase dimerisation" evidence="15">
    <location>
        <begin position="347"/>
        <end position="455"/>
    </location>
</feature>
<keyword evidence="12" id="KW-0547">Nucleotide-binding</keyword>
<feature type="binding site" evidence="12">
    <location>
        <position position="271"/>
    </location>
    <ligand>
        <name>NAD(+)</name>
        <dbReference type="ChEBI" id="CHEBI:57540"/>
    </ligand>
</feature>
<dbReference type="InterPro" id="IPR036188">
    <property type="entry name" value="FAD/NAD-bd_sf"/>
</dbReference>
<dbReference type="PIRSF" id="PIRSF000350">
    <property type="entry name" value="Mercury_reductase_MerA"/>
    <property type="match status" value="1"/>
</dbReference>
<keyword evidence="8" id="KW-1015">Disulfide bond</keyword>
<evidence type="ECO:0000256" key="9">
    <source>
        <dbReference type="ARBA" id="ARBA00023284"/>
    </source>
</evidence>
<sequence>MAKKDRKELVIIGAGPGGYAAAFHAADLGIKVTLIDPEVNPGGVCLYRGCIPSKALLHLAKTKEEAIQASKWGVKFEEPKIDIKKVASWKEKVVKKLTEGLGQLSKARNIEYIQGKAKFTGKNELEVTDNKGKASGLSFEKVIIATGSSSVGLPELEIDHEKIWDATDALELKEIPKKMLVVGGGYIGLELGSVYAALGTKVSIAEMTPGFLPGTDRDLIKVFKKNEPFKDVFFETKVEKVKITKKGVKVFLKGKKEEQSKKFDCVLVAVGRKPNTQNLGLKKLGISANEKGFLEVDDKRRTKLNHVFAIGDITGEPMLAHKASHEGRIAAEVIAGKKGAAYDPKVIPAIVFTNPELAWCGLTEEEAKEKNKNVKGVKFPWSASGRAVAIGENAGLTKLLIDKETEVILGGAVAGKNAGSLIPEIALAIEMGSTASDLSLTIHPHPTLSETIMESAELFYGEATHYKKA</sequence>
<proteinExistence type="inferred from homology"/>
<evidence type="ECO:0000256" key="2">
    <source>
        <dbReference type="ARBA" id="ARBA00012608"/>
    </source>
</evidence>
<dbReference type="EC" id="1.8.1.4" evidence="2 14"/>
<reference evidence="18 20" key="1">
    <citation type="submission" date="2015-10" db="EMBL/GenBank/DDBJ databases">
        <title>Draft genome sequence of Salegentibacter salinarum KCTC 12975.</title>
        <authorList>
            <person name="Lin W."/>
            <person name="Zheng Q."/>
        </authorList>
    </citation>
    <scope>NUCLEOTIDE SEQUENCE [LARGE SCALE GENOMIC DNA]</scope>
    <source>
        <strain evidence="18 20">KCTC 12974</strain>
    </source>
</reference>
<dbReference type="GO" id="GO:0006103">
    <property type="term" value="P:2-oxoglutarate metabolic process"/>
    <property type="evidence" value="ECO:0007669"/>
    <property type="project" value="TreeGrafter"/>
</dbReference>
<dbReference type="Pfam" id="PF02852">
    <property type="entry name" value="Pyr_redox_dim"/>
    <property type="match status" value="1"/>
</dbReference>
<evidence type="ECO:0000313" key="19">
    <source>
        <dbReference type="Proteomes" id="UP000176009"/>
    </source>
</evidence>
<feature type="binding site" evidence="12">
    <location>
        <begin position="183"/>
        <end position="190"/>
    </location>
    <ligand>
        <name>NAD(+)</name>
        <dbReference type="ChEBI" id="CHEBI:57540"/>
    </ligand>
</feature>
<dbReference type="SUPFAM" id="SSF55424">
    <property type="entry name" value="FAD/NAD-linked reductases, dimerisation (C-terminal) domain"/>
    <property type="match status" value="1"/>
</dbReference>
<comment type="caution">
    <text evidence="18">The sequence shown here is derived from an EMBL/GenBank/DDBJ whole genome shotgun (WGS) entry which is preliminary data.</text>
</comment>
<feature type="binding site" evidence="12">
    <location>
        <position position="54"/>
    </location>
    <ligand>
        <name>FAD</name>
        <dbReference type="ChEBI" id="CHEBI:57692"/>
    </ligand>
</feature>
<keyword evidence="7 12" id="KW-0520">NAD</keyword>
<evidence type="ECO:0000256" key="10">
    <source>
        <dbReference type="ARBA" id="ARBA00049187"/>
    </source>
</evidence>
<dbReference type="NCBIfam" id="TIGR01350">
    <property type="entry name" value="lipoamide_DH"/>
    <property type="match status" value="1"/>
</dbReference>
<dbReference type="PRINTS" id="PR00368">
    <property type="entry name" value="FADPNR"/>
</dbReference>
<evidence type="ECO:0000256" key="5">
    <source>
        <dbReference type="ARBA" id="ARBA00022827"/>
    </source>
</evidence>
<feature type="active site" description="Proton acceptor" evidence="11">
    <location>
        <position position="445"/>
    </location>
</feature>
<feature type="domain" description="FAD/NAD(P)-binding" evidence="16">
    <location>
        <begin position="8"/>
        <end position="327"/>
    </location>
</feature>
<keyword evidence="19" id="KW-1185">Reference proteome</keyword>
<comment type="miscellaneous">
    <text evidence="14">The active site is a redox-active disulfide bond.</text>
</comment>
<evidence type="ECO:0000256" key="3">
    <source>
        <dbReference type="ARBA" id="ARBA00016961"/>
    </source>
</evidence>
<gene>
    <name evidence="18" type="ORF">APR40_02805</name>
    <name evidence="17" type="ORF">BHS39_02805</name>
</gene>
<comment type="catalytic activity">
    <reaction evidence="10 14">
        <text>N(6)-[(R)-dihydrolipoyl]-L-lysyl-[protein] + NAD(+) = N(6)-[(R)-lipoyl]-L-lysyl-[protein] + NADH + H(+)</text>
        <dbReference type="Rhea" id="RHEA:15045"/>
        <dbReference type="Rhea" id="RHEA-COMP:10474"/>
        <dbReference type="Rhea" id="RHEA-COMP:10475"/>
        <dbReference type="ChEBI" id="CHEBI:15378"/>
        <dbReference type="ChEBI" id="CHEBI:57540"/>
        <dbReference type="ChEBI" id="CHEBI:57945"/>
        <dbReference type="ChEBI" id="CHEBI:83099"/>
        <dbReference type="ChEBI" id="CHEBI:83100"/>
        <dbReference type="EC" id="1.8.1.4"/>
    </reaction>
</comment>
<evidence type="ECO:0000256" key="4">
    <source>
        <dbReference type="ARBA" id="ARBA00022630"/>
    </source>
</evidence>
<accession>A0A2N0TUW4</accession>
<feature type="binding site" evidence="12">
    <location>
        <position position="312"/>
    </location>
    <ligand>
        <name>FAD</name>
        <dbReference type="ChEBI" id="CHEBI:57692"/>
    </ligand>
</feature>
<dbReference type="InterPro" id="IPR001100">
    <property type="entry name" value="Pyr_nuc-diS_OxRdtase"/>
</dbReference>
<evidence type="ECO:0000256" key="12">
    <source>
        <dbReference type="PIRSR" id="PIRSR000350-3"/>
    </source>
</evidence>
<evidence type="ECO:0000256" key="1">
    <source>
        <dbReference type="ARBA" id="ARBA00007532"/>
    </source>
</evidence>
<feature type="binding site" evidence="12">
    <location>
        <position position="206"/>
    </location>
    <ligand>
        <name>NAD(+)</name>
        <dbReference type="ChEBI" id="CHEBI:57540"/>
    </ligand>
</feature>
<protein>
    <recommendedName>
        <fullName evidence="3 14">Dihydrolipoyl dehydrogenase</fullName>
        <ecNumber evidence="2 14">1.8.1.4</ecNumber>
    </recommendedName>
</protein>
<evidence type="ECO:0000256" key="8">
    <source>
        <dbReference type="ARBA" id="ARBA00023157"/>
    </source>
</evidence>
<dbReference type="EMBL" id="MJBR01000023">
    <property type="protein sequence ID" value="OEY72190.1"/>
    <property type="molecule type" value="Genomic_DNA"/>
</dbReference>
<dbReference type="OrthoDB" id="9800167at2"/>
<feature type="disulfide bond" description="Redox-active" evidence="13">
    <location>
        <begin position="45"/>
        <end position="50"/>
    </location>
</feature>
<reference evidence="17 19" key="2">
    <citation type="submission" date="2016-09" db="EMBL/GenBank/DDBJ databases">
        <title>Genome Sequence of Salegentibacter salarius,Isolated from a Marine Solar Saltern of the Yellow Sea in South Korea.</title>
        <authorList>
            <person name="Zheng Q."/>
            <person name="Liu Y."/>
        </authorList>
    </citation>
    <scope>NUCLEOTIDE SEQUENCE [LARGE SCALE GENOMIC DNA]</scope>
    <source>
        <strain evidence="17 19">KCTC 12974</strain>
    </source>
</reference>
<evidence type="ECO:0000313" key="20">
    <source>
        <dbReference type="Proteomes" id="UP000232533"/>
    </source>
</evidence>
<evidence type="ECO:0000256" key="7">
    <source>
        <dbReference type="ARBA" id="ARBA00023027"/>
    </source>
</evidence>
<evidence type="ECO:0000256" key="14">
    <source>
        <dbReference type="RuleBase" id="RU003692"/>
    </source>
</evidence>
<dbReference type="InterPro" id="IPR016156">
    <property type="entry name" value="FAD/NAD-linked_Rdtase_dimer_sf"/>
</dbReference>
<evidence type="ECO:0000259" key="15">
    <source>
        <dbReference type="Pfam" id="PF02852"/>
    </source>
</evidence>
<dbReference type="InterPro" id="IPR006258">
    <property type="entry name" value="Lipoamide_DH"/>
</dbReference>
<dbReference type="InterPro" id="IPR050151">
    <property type="entry name" value="Class-I_Pyr_Nuc-Dis_Oxidored"/>
</dbReference>
<dbReference type="PANTHER" id="PTHR22912">
    <property type="entry name" value="DISULFIDE OXIDOREDUCTASE"/>
    <property type="match status" value="1"/>
</dbReference>
<dbReference type="Proteomes" id="UP000232533">
    <property type="component" value="Unassembled WGS sequence"/>
</dbReference>
<dbReference type="GO" id="GO:0004148">
    <property type="term" value="F:dihydrolipoyl dehydrogenase (NADH) activity"/>
    <property type="evidence" value="ECO:0007669"/>
    <property type="project" value="UniProtKB-EC"/>
</dbReference>
<dbReference type="PRINTS" id="PR00411">
    <property type="entry name" value="PNDRDTASEI"/>
</dbReference>
<comment type="cofactor">
    <cofactor evidence="12 14">
        <name>FAD</name>
        <dbReference type="ChEBI" id="CHEBI:57692"/>
    </cofactor>
    <text evidence="12 14">Binds 1 FAD per subunit.</text>
</comment>
<dbReference type="PANTHER" id="PTHR22912:SF160">
    <property type="entry name" value="DIHYDROLIPOYL DEHYDROGENASE"/>
    <property type="match status" value="1"/>
</dbReference>
<dbReference type="RefSeq" id="WP_070054483.1">
    <property type="nucleotide sequence ID" value="NZ_FVZF01000003.1"/>
</dbReference>
<evidence type="ECO:0000259" key="16">
    <source>
        <dbReference type="Pfam" id="PF07992"/>
    </source>
</evidence>
<dbReference type="GO" id="GO:0050660">
    <property type="term" value="F:flavin adenine dinucleotide binding"/>
    <property type="evidence" value="ECO:0007669"/>
    <property type="project" value="InterPro"/>
</dbReference>
<dbReference type="InterPro" id="IPR023753">
    <property type="entry name" value="FAD/NAD-binding_dom"/>
</dbReference>
<dbReference type="FunFam" id="3.30.390.30:FF:000001">
    <property type="entry name" value="Dihydrolipoyl dehydrogenase"/>
    <property type="match status" value="1"/>
</dbReference>
<dbReference type="AlphaFoldDB" id="A0A2N0TUW4"/>
<keyword evidence="9 14" id="KW-0676">Redox-active center</keyword>
<organism evidence="18 20">
    <name type="scientific">Salegentibacter salarius</name>
    <dbReference type="NCBI Taxonomy" id="435906"/>
    <lineage>
        <taxon>Bacteria</taxon>
        <taxon>Pseudomonadati</taxon>
        <taxon>Bacteroidota</taxon>
        <taxon>Flavobacteriia</taxon>
        <taxon>Flavobacteriales</taxon>
        <taxon>Flavobacteriaceae</taxon>
        <taxon>Salegentibacter</taxon>
    </lineage>
</organism>
<dbReference type="PROSITE" id="PS00076">
    <property type="entry name" value="PYRIDINE_REDOX_1"/>
    <property type="match status" value="1"/>
</dbReference>
<dbReference type="EMBL" id="LKTR01000023">
    <property type="protein sequence ID" value="PKD18511.1"/>
    <property type="molecule type" value="Genomic_DNA"/>
</dbReference>
<evidence type="ECO:0000313" key="17">
    <source>
        <dbReference type="EMBL" id="OEY72190.1"/>
    </source>
</evidence>
<keyword evidence="4 14" id="KW-0285">Flavoprotein</keyword>